<dbReference type="RefSeq" id="WP_045898841.1">
    <property type="nucleotide sequence ID" value="NZ_CP013241.1"/>
</dbReference>
<sequence length="70" mass="8375">MNKYRVEFRKSSKDYSRKDCSENQLEETKKLIKSIKNQEGTDNSKICADRYANNTMLSYEEKIELSWMNL</sequence>
<dbReference type="AlphaFoldDB" id="A0A1J1CT17"/>
<name>A0A1J1CT17_CLOSG</name>
<evidence type="ECO:0000313" key="2">
    <source>
        <dbReference type="Proteomes" id="UP000182204"/>
    </source>
</evidence>
<organism evidence="1 2">
    <name type="scientific">Clostridium sporogenes</name>
    <dbReference type="NCBI Taxonomy" id="1509"/>
    <lineage>
        <taxon>Bacteria</taxon>
        <taxon>Bacillati</taxon>
        <taxon>Bacillota</taxon>
        <taxon>Clostridia</taxon>
        <taxon>Eubacteriales</taxon>
        <taxon>Clostridiaceae</taxon>
        <taxon>Clostridium</taxon>
    </lineage>
</organism>
<accession>A0A1J1CT17</accession>
<reference evidence="1 2" key="1">
    <citation type="submission" date="2015-11" db="EMBL/GenBank/DDBJ databases">
        <authorList>
            <person name="Hill K.K."/>
            <person name="Shirey T.B."/>
            <person name="Raphael B."/>
            <person name="Daligault H.E."/>
            <person name="Davenport K.W."/>
            <person name="Bruce D.C."/>
            <person name="Foley B.T."/>
            <person name="Johnson S.L."/>
        </authorList>
    </citation>
    <scope>NUCLEOTIDE SEQUENCE [LARGE SCALE GENOMIC DNA]</scope>
    <source>
        <strain evidence="1 2">CDC_1632</strain>
    </source>
</reference>
<protein>
    <submittedName>
        <fullName evidence="1">Uncharacterized protein</fullName>
    </submittedName>
</protein>
<gene>
    <name evidence="1" type="ORF">NPD5_3944</name>
</gene>
<evidence type="ECO:0000313" key="1">
    <source>
        <dbReference type="EMBL" id="APH16920.1"/>
    </source>
</evidence>
<dbReference type="Proteomes" id="UP000182204">
    <property type="component" value="Chromosome"/>
</dbReference>
<proteinExistence type="predicted"/>
<dbReference type="EMBL" id="CP013243">
    <property type="protein sequence ID" value="APH16920.1"/>
    <property type="molecule type" value="Genomic_DNA"/>
</dbReference>